<dbReference type="CDD" id="cd00806">
    <property type="entry name" value="TrpRS_core"/>
    <property type="match status" value="1"/>
</dbReference>
<dbReference type="InterPro" id="IPR014729">
    <property type="entry name" value="Rossmann-like_a/b/a_fold"/>
</dbReference>
<accession>A0AAV4T4Q6</accession>
<evidence type="ECO:0000256" key="5">
    <source>
        <dbReference type="ARBA" id="ARBA00022490"/>
    </source>
</evidence>
<comment type="subcellular location">
    <subcellularLocation>
        <location evidence="1">Cytoplasm</location>
    </subcellularLocation>
</comment>
<dbReference type="GO" id="GO:0005737">
    <property type="term" value="C:cytoplasm"/>
    <property type="evidence" value="ECO:0007669"/>
    <property type="project" value="UniProtKB-SubCell"/>
</dbReference>
<evidence type="ECO:0000256" key="12">
    <source>
        <dbReference type="RuleBase" id="RU363036"/>
    </source>
</evidence>
<dbReference type="SUPFAM" id="SSF52374">
    <property type="entry name" value="Nucleotidylyl transferase"/>
    <property type="match status" value="1"/>
</dbReference>
<dbReference type="FunFam" id="1.10.240.10:FF:000003">
    <property type="entry name" value="Tryptophan--tRNA ligase, cytoplasmic"/>
    <property type="match status" value="1"/>
</dbReference>
<feature type="region of interest" description="Disordered" evidence="13">
    <location>
        <begin position="1"/>
        <end position="35"/>
    </location>
</feature>
<evidence type="ECO:0000313" key="15">
    <source>
        <dbReference type="Proteomes" id="UP001054837"/>
    </source>
</evidence>
<keyword evidence="7 12" id="KW-0547">Nucleotide-binding</keyword>
<dbReference type="PRINTS" id="PR01039">
    <property type="entry name" value="TRNASYNTHTRP"/>
</dbReference>
<dbReference type="EMBL" id="BPLQ01008686">
    <property type="protein sequence ID" value="GIY38883.1"/>
    <property type="molecule type" value="Genomic_DNA"/>
</dbReference>
<evidence type="ECO:0000256" key="4">
    <source>
        <dbReference type="ARBA" id="ARBA00013782"/>
    </source>
</evidence>
<dbReference type="Pfam" id="PF00579">
    <property type="entry name" value="tRNA-synt_1b"/>
    <property type="match status" value="1"/>
</dbReference>
<comment type="similarity">
    <text evidence="2 12">Belongs to the class-I aminoacyl-tRNA synthetase family.</text>
</comment>
<feature type="compositionally biased region" description="Basic and acidic residues" evidence="13">
    <location>
        <begin position="17"/>
        <end position="32"/>
    </location>
</feature>
<dbReference type="Proteomes" id="UP001054837">
    <property type="component" value="Unassembled WGS sequence"/>
</dbReference>
<reference evidence="14 15" key="1">
    <citation type="submission" date="2021-06" db="EMBL/GenBank/DDBJ databases">
        <title>Caerostris darwini draft genome.</title>
        <authorList>
            <person name="Kono N."/>
            <person name="Arakawa K."/>
        </authorList>
    </citation>
    <scope>NUCLEOTIDE SEQUENCE [LARGE SCALE GENOMIC DNA]</scope>
</reference>
<evidence type="ECO:0000256" key="2">
    <source>
        <dbReference type="ARBA" id="ARBA00005594"/>
    </source>
</evidence>
<keyword evidence="15" id="KW-1185">Reference proteome</keyword>
<dbReference type="NCBIfam" id="TIGR00233">
    <property type="entry name" value="trpS"/>
    <property type="match status" value="1"/>
</dbReference>
<organism evidence="14 15">
    <name type="scientific">Caerostris darwini</name>
    <dbReference type="NCBI Taxonomy" id="1538125"/>
    <lineage>
        <taxon>Eukaryota</taxon>
        <taxon>Metazoa</taxon>
        <taxon>Ecdysozoa</taxon>
        <taxon>Arthropoda</taxon>
        <taxon>Chelicerata</taxon>
        <taxon>Arachnida</taxon>
        <taxon>Araneae</taxon>
        <taxon>Araneomorphae</taxon>
        <taxon>Entelegynae</taxon>
        <taxon>Araneoidea</taxon>
        <taxon>Araneidae</taxon>
        <taxon>Caerostris</taxon>
    </lineage>
</organism>
<evidence type="ECO:0000256" key="9">
    <source>
        <dbReference type="ARBA" id="ARBA00022917"/>
    </source>
</evidence>
<sequence>MSAAANDINVITPTENGCKETENSPNDPKDGDIVDPWNVVSNSQSGIDYDKLIDRFGSSKIDEKLLTKFESVIQKPVHHLIRRGIFFSHRDMYEILKRHEQKKPFYIYTGRGPSSGALHMGHLIPFMMTKWLQETFNVPLVIQLTDDEKFFWKDLTVEEARELAKKNAKDIIALGFDPDKTFIFANFEYIGQCPEFYQNIARVQKNVTFNQVKGIFGFGNSDCIGKISFPAIQAAPSFSSSFPDIFGDQKDIACLVPCAIDQDPFFRMTRDVAPRLGLPKPALLHSQFFPALQGPQTKMSASEPNSSIFLSDKPNEIKNKINKYAFSGGGATVEEHKEKGGNCDIDISFQYLRFFLEDDEKLEKIRKDYTSGELLTGFLKKELITILQKVVADHQQKREKIDDTVLKQFMTPKKFNFLANKSETK</sequence>
<evidence type="ECO:0000313" key="14">
    <source>
        <dbReference type="EMBL" id="GIY38883.1"/>
    </source>
</evidence>
<evidence type="ECO:0000256" key="11">
    <source>
        <dbReference type="ARBA" id="ARBA00030268"/>
    </source>
</evidence>
<evidence type="ECO:0000256" key="8">
    <source>
        <dbReference type="ARBA" id="ARBA00022840"/>
    </source>
</evidence>
<name>A0AAV4T4Q6_9ARAC</name>
<evidence type="ECO:0000256" key="13">
    <source>
        <dbReference type="SAM" id="MobiDB-lite"/>
    </source>
</evidence>
<dbReference type="GO" id="GO:0006436">
    <property type="term" value="P:tryptophanyl-tRNA aminoacylation"/>
    <property type="evidence" value="ECO:0007669"/>
    <property type="project" value="InterPro"/>
</dbReference>
<dbReference type="PROSITE" id="PS00178">
    <property type="entry name" value="AA_TRNA_LIGASE_I"/>
    <property type="match status" value="1"/>
</dbReference>
<gene>
    <name evidence="14" type="primary">WARS1</name>
    <name evidence="14" type="ORF">CDAR_174961</name>
</gene>
<evidence type="ECO:0000256" key="10">
    <source>
        <dbReference type="ARBA" id="ARBA00023146"/>
    </source>
</evidence>
<evidence type="ECO:0000256" key="7">
    <source>
        <dbReference type="ARBA" id="ARBA00022741"/>
    </source>
</evidence>
<dbReference type="InterPro" id="IPR002305">
    <property type="entry name" value="aa-tRNA-synth_Ic"/>
</dbReference>
<dbReference type="Gene3D" id="3.40.50.620">
    <property type="entry name" value="HUPs"/>
    <property type="match status" value="1"/>
</dbReference>
<dbReference type="EC" id="6.1.1.2" evidence="3"/>
<dbReference type="Gene3D" id="1.10.240.10">
    <property type="entry name" value="Tyrosyl-Transfer RNA Synthetase"/>
    <property type="match status" value="1"/>
</dbReference>
<dbReference type="PANTHER" id="PTHR10055:SF1">
    <property type="entry name" value="TRYPTOPHAN--TRNA LIGASE, CYTOPLASMIC"/>
    <property type="match status" value="1"/>
</dbReference>
<dbReference type="InterPro" id="IPR001412">
    <property type="entry name" value="aa-tRNA-synth_I_CS"/>
</dbReference>
<evidence type="ECO:0000256" key="1">
    <source>
        <dbReference type="ARBA" id="ARBA00004496"/>
    </source>
</evidence>
<keyword evidence="9 12" id="KW-0648">Protein biosynthesis</keyword>
<keyword evidence="10 12" id="KW-0030">Aminoacyl-tRNA synthetase</keyword>
<dbReference type="FunFam" id="3.40.50.620:FF:000033">
    <property type="entry name" value="tryptophan--tRNA ligase, cytoplasmic"/>
    <property type="match status" value="1"/>
</dbReference>
<dbReference type="AlphaFoldDB" id="A0AAV4T4Q6"/>
<proteinExistence type="inferred from homology"/>
<evidence type="ECO:0000256" key="3">
    <source>
        <dbReference type="ARBA" id="ARBA00013161"/>
    </source>
</evidence>
<protein>
    <recommendedName>
        <fullName evidence="4">Tryptophan--tRNA ligase, cytoplasmic</fullName>
        <ecNumber evidence="3">6.1.1.2</ecNumber>
    </recommendedName>
    <alternativeName>
        <fullName evidence="11">Tryptophanyl-tRNA synthetase</fullName>
    </alternativeName>
</protein>
<comment type="caution">
    <text evidence="14">The sequence shown here is derived from an EMBL/GenBank/DDBJ whole genome shotgun (WGS) entry which is preliminary data.</text>
</comment>
<keyword evidence="6 12" id="KW-0436">Ligase</keyword>
<dbReference type="PANTHER" id="PTHR10055">
    <property type="entry name" value="TRYPTOPHANYL-TRNA SYNTHETASE"/>
    <property type="match status" value="1"/>
</dbReference>
<keyword evidence="5" id="KW-0963">Cytoplasm</keyword>
<dbReference type="GO" id="GO:0004830">
    <property type="term" value="F:tryptophan-tRNA ligase activity"/>
    <property type="evidence" value="ECO:0007669"/>
    <property type="project" value="UniProtKB-EC"/>
</dbReference>
<dbReference type="GO" id="GO:0005524">
    <property type="term" value="F:ATP binding"/>
    <property type="evidence" value="ECO:0007669"/>
    <property type="project" value="UniProtKB-KW"/>
</dbReference>
<keyword evidence="8 12" id="KW-0067">ATP-binding</keyword>
<evidence type="ECO:0000256" key="6">
    <source>
        <dbReference type="ARBA" id="ARBA00022598"/>
    </source>
</evidence>
<dbReference type="InterPro" id="IPR002306">
    <property type="entry name" value="Trp-tRNA-ligase"/>
</dbReference>